<keyword evidence="12" id="KW-0675">Receptor</keyword>
<evidence type="ECO:0000256" key="9">
    <source>
        <dbReference type="RuleBase" id="RU003357"/>
    </source>
</evidence>
<dbReference type="RefSeq" id="WP_093427613.1">
    <property type="nucleotide sequence ID" value="NZ_FOMJ01000002.1"/>
</dbReference>
<dbReference type="GO" id="GO:0044718">
    <property type="term" value="P:siderophore transmembrane transport"/>
    <property type="evidence" value="ECO:0007669"/>
    <property type="project" value="TreeGrafter"/>
</dbReference>
<dbReference type="AlphaFoldDB" id="A0A1I1Q324"/>
<proteinExistence type="inferred from homology"/>
<keyword evidence="3 8" id="KW-1134">Transmembrane beta strand</keyword>
<dbReference type="Gene3D" id="2.170.130.10">
    <property type="entry name" value="TonB-dependent receptor, plug domain"/>
    <property type="match status" value="1"/>
</dbReference>
<dbReference type="InterPro" id="IPR036942">
    <property type="entry name" value="Beta-barrel_TonB_sf"/>
</dbReference>
<evidence type="ECO:0000256" key="2">
    <source>
        <dbReference type="ARBA" id="ARBA00022448"/>
    </source>
</evidence>
<evidence type="ECO:0000256" key="4">
    <source>
        <dbReference type="ARBA" id="ARBA00022692"/>
    </source>
</evidence>
<evidence type="ECO:0000256" key="5">
    <source>
        <dbReference type="ARBA" id="ARBA00023077"/>
    </source>
</evidence>
<accession>A0A1I1Q324</accession>
<dbReference type="EMBL" id="FOMJ01000002">
    <property type="protein sequence ID" value="SFD16362.1"/>
    <property type="molecule type" value="Genomic_DNA"/>
</dbReference>
<evidence type="ECO:0000256" key="8">
    <source>
        <dbReference type="PROSITE-ProRule" id="PRU01360"/>
    </source>
</evidence>
<name>A0A1I1Q324_9GAMM</name>
<dbReference type="Gene3D" id="2.40.170.20">
    <property type="entry name" value="TonB-dependent receptor, beta-barrel domain"/>
    <property type="match status" value="1"/>
</dbReference>
<organism evidence="12 13">
    <name type="scientific">Thiohalospira halophila DSM 15071</name>
    <dbReference type="NCBI Taxonomy" id="1123397"/>
    <lineage>
        <taxon>Bacteria</taxon>
        <taxon>Pseudomonadati</taxon>
        <taxon>Pseudomonadota</taxon>
        <taxon>Gammaproteobacteria</taxon>
        <taxon>Thiohalospirales</taxon>
        <taxon>Thiohalospiraceae</taxon>
        <taxon>Thiohalospira</taxon>
    </lineage>
</organism>
<dbReference type="PANTHER" id="PTHR30069:SF40">
    <property type="entry name" value="TONB-DEPENDENT RECEPTOR NMB0964-RELATED"/>
    <property type="match status" value="1"/>
</dbReference>
<keyword evidence="6 8" id="KW-0472">Membrane</keyword>
<keyword evidence="5 9" id="KW-0798">TonB box</keyword>
<keyword evidence="13" id="KW-1185">Reference proteome</keyword>
<dbReference type="GO" id="GO:0015344">
    <property type="term" value="F:siderophore uptake transmembrane transporter activity"/>
    <property type="evidence" value="ECO:0007669"/>
    <property type="project" value="TreeGrafter"/>
</dbReference>
<keyword evidence="4 8" id="KW-0812">Transmembrane</keyword>
<dbReference type="GO" id="GO:0009279">
    <property type="term" value="C:cell outer membrane"/>
    <property type="evidence" value="ECO:0007669"/>
    <property type="project" value="UniProtKB-SubCell"/>
</dbReference>
<comment type="subcellular location">
    <subcellularLocation>
        <location evidence="1 8">Cell outer membrane</location>
        <topology evidence="1 8">Multi-pass membrane protein</topology>
    </subcellularLocation>
</comment>
<dbReference type="InterPro" id="IPR039426">
    <property type="entry name" value="TonB-dep_rcpt-like"/>
</dbReference>
<reference evidence="12 13" key="1">
    <citation type="submission" date="2016-10" db="EMBL/GenBank/DDBJ databases">
        <authorList>
            <person name="de Groot N.N."/>
        </authorList>
    </citation>
    <scope>NUCLEOTIDE SEQUENCE [LARGE SCALE GENOMIC DNA]</scope>
    <source>
        <strain evidence="12 13">HL3</strain>
    </source>
</reference>
<evidence type="ECO:0000313" key="13">
    <source>
        <dbReference type="Proteomes" id="UP000198611"/>
    </source>
</evidence>
<dbReference type="Pfam" id="PF07715">
    <property type="entry name" value="Plug"/>
    <property type="match status" value="1"/>
</dbReference>
<feature type="domain" description="TonB-dependent receptor-like beta-barrel" evidence="10">
    <location>
        <begin position="271"/>
        <end position="662"/>
    </location>
</feature>
<feature type="domain" description="TonB-dependent receptor plug" evidence="11">
    <location>
        <begin position="43"/>
        <end position="149"/>
    </location>
</feature>
<evidence type="ECO:0000256" key="6">
    <source>
        <dbReference type="ARBA" id="ARBA00023136"/>
    </source>
</evidence>
<evidence type="ECO:0000256" key="3">
    <source>
        <dbReference type="ARBA" id="ARBA00022452"/>
    </source>
</evidence>
<evidence type="ECO:0000259" key="11">
    <source>
        <dbReference type="Pfam" id="PF07715"/>
    </source>
</evidence>
<dbReference type="CDD" id="cd01347">
    <property type="entry name" value="ligand_gated_channel"/>
    <property type="match status" value="1"/>
</dbReference>
<dbReference type="PROSITE" id="PS52016">
    <property type="entry name" value="TONB_DEPENDENT_REC_3"/>
    <property type="match status" value="1"/>
</dbReference>
<sequence length="703" mass="76863">MGNFHRRLVGSLVTTAVAGTAAAQGTAELEGVTVTAKGYEAPAAETPRSVTVLDAETIQRREARSVGDLLRGEPGLATAVDGSVGVDPVIRGLKRDQILVLVDGVRVNAMQPPARGSLASYVNVDLIERIEVVRGPGSVLYGAGAMGGVINIITKGGDFRDEPGTSGWTRLGVSSVDSGTRGAFGLTAADEKTALSLSAAHLNVDDYETGHGEALKDSGTSQASFHLQARRKLGDDHVISARLQRDRREEVWYLASRDDVEKAGRREPDGLNTHYSPYQTRDRYELAWQGDFAGAWAPRAEATVYRQRLERGNYDYNEERKTDFRKSDTEFVTDGARAQVELVPSASQVLLVGAEAWETRASPVSHIGLQPNYDPGDRRMELIDDAVIQSVGAFVQEEIRLGDVMVTAGARYDTVEGTADGRVNSQGGMKTDGLDSTDYNLSWSLGANWSLARAFRPYASLAEGYRSASLIERYLNYQQGGGYALLPDAQLDPERNLSLELGARGDAGPVSYQVAAYESRIRDYIGARIIDPNNNIKQMVNLDEARIRGFETSLDVRLGGGATAFLNGTWIQGENEDDRFDEPLYQMPAPEATLGVERRADTGWQGRAAVRAVDQQDRLADQFSNDSERETAGYATLDLSVGWRTAGDGLWKTSEWTLAVHNALDKGYREHINEMTAKRAEKDRVQDLWAPGRNIALTWYAEF</sequence>
<dbReference type="STRING" id="1123397.SAMN05660831_00955"/>
<dbReference type="InterPro" id="IPR012910">
    <property type="entry name" value="Plug_dom"/>
</dbReference>
<evidence type="ECO:0000259" key="10">
    <source>
        <dbReference type="Pfam" id="PF00593"/>
    </source>
</evidence>
<evidence type="ECO:0000313" key="12">
    <source>
        <dbReference type="EMBL" id="SFD16362.1"/>
    </source>
</evidence>
<gene>
    <name evidence="12" type="ORF">SAMN05660831_00955</name>
</gene>
<dbReference type="Pfam" id="PF00593">
    <property type="entry name" value="TonB_dep_Rec_b-barrel"/>
    <property type="match status" value="1"/>
</dbReference>
<evidence type="ECO:0000256" key="7">
    <source>
        <dbReference type="ARBA" id="ARBA00023237"/>
    </source>
</evidence>
<evidence type="ECO:0000256" key="1">
    <source>
        <dbReference type="ARBA" id="ARBA00004571"/>
    </source>
</evidence>
<keyword evidence="7 8" id="KW-0998">Cell outer membrane</keyword>
<dbReference type="InterPro" id="IPR000531">
    <property type="entry name" value="Beta-barrel_TonB"/>
</dbReference>
<dbReference type="InterPro" id="IPR037066">
    <property type="entry name" value="Plug_dom_sf"/>
</dbReference>
<protein>
    <submittedName>
        <fullName evidence="12">Hemoglobin/transferrin/lactoferrin receptor protein</fullName>
    </submittedName>
</protein>
<dbReference type="OrthoDB" id="9815954at2"/>
<comment type="similarity">
    <text evidence="8 9">Belongs to the TonB-dependent receptor family.</text>
</comment>
<dbReference type="SUPFAM" id="SSF56935">
    <property type="entry name" value="Porins"/>
    <property type="match status" value="1"/>
</dbReference>
<keyword evidence="2 8" id="KW-0813">Transport</keyword>
<dbReference type="PANTHER" id="PTHR30069">
    <property type="entry name" value="TONB-DEPENDENT OUTER MEMBRANE RECEPTOR"/>
    <property type="match status" value="1"/>
</dbReference>
<dbReference type="Proteomes" id="UP000198611">
    <property type="component" value="Unassembled WGS sequence"/>
</dbReference>